<dbReference type="PROSITE" id="PS50965">
    <property type="entry name" value="NERD"/>
    <property type="match status" value="1"/>
</dbReference>
<organism evidence="2 3">
    <name type="scientific">Paludibacter jiangxiensis</name>
    <dbReference type="NCBI Taxonomy" id="681398"/>
    <lineage>
        <taxon>Bacteria</taxon>
        <taxon>Pseudomonadati</taxon>
        <taxon>Bacteroidota</taxon>
        <taxon>Bacteroidia</taxon>
        <taxon>Bacteroidales</taxon>
        <taxon>Paludibacteraceae</taxon>
        <taxon>Paludibacter</taxon>
    </lineage>
</organism>
<dbReference type="Proteomes" id="UP000076586">
    <property type="component" value="Unassembled WGS sequence"/>
</dbReference>
<protein>
    <recommendedName>
        <fullName evidence="1">NERD domain-containing protein</fullName>
    </recommendedName>
</protein>
<dbReference type="EMBL" id="BDCR01000001">
    <property type="protein sequence ID" value="GAT62032.1"/>
    <property type="molecule type" value="Genomic_DNA"/>
</dbReference>
<accession>A0A170YSL1</accession>
<gene>
    <name evidence="2" type="ORF">PJIAN_1622</name>
</gene>
<sequence length="38" mass="4531">MFYNIKLVNQNGYNYQDKGLILLPFANYRLQIASFCEK</sequence>
<keyword evidence="3" id="KW-1185">Reference proteome</keyword>
<evidence type="ECO:0000313" key="3">
    <source>
        <dbReference type="Proteomes" id="UP000076586"/>
    </source>
</evidence>
<feature type="domain" description="NERD" evidence="1">
    <location>
        <begin position="1"/>
        <end position="38"/>
    </location>
</feature>
<evidence type="ECO:0000313" key="2">
    <source>
        <dbReference type="EMBL" id="GAT62032.1"/>
    </source>
</evidence>
<evidence type="ECO:0000259" key="1">
    <source>
        <dbReference type="PROSITE" id="PS50965"/>
    </source>
</evidence>
<dbReference type="STRING" id="681398.PJIAN_1622"/>
<reference evidence="3" key="1">
    <citation type="submission" date="2016-04" db="EMBL/GenBank/DDBJ databases">
        <title>Draft genome sequence of Paludibacter jiangxiensis strain NM7.</title>
        <authorList>
            <person name="Qiu Y."/>
            <person name="Matsuura N."/>
            <person name="Ohashi A."/>
            <person name="Tourlousse M.D."/>
            <person name="Sekiguchi Y."/>
        </authorList>
    </citation>
    <scope>NUCLEOTIDE SEQUENCE [LARGE SCALE GENOMIC DNA]</scope>
    <source>
        <strain evidence="3">NM7</strain>
    </source>
</reference>
<reference evidence="3" key="2">
    <citation type="journal article" date="2017" name="Genome Announc.">
        <title>Draft genome sequence of Paludibacter jiangxiensis NM7(T), a propionate-producing fermentative bacterium.</title>
        <authorList>
            <person name="Qiu Y.-L."/>
            <person name="Tourlousse D.M."/>
            <person name="Matsuura N."/>
            <person name="Ohashi A."/>
            <person name="Sekiguchi Y."/>
        </authorList>
    </citation>
    <scope>NUCLEOTIDE SEQUENCE [LARGE SCALE GENOMIC DNA]</scope>
    <source>
        <strain evidence="3">NM7</strain>
    </source>
</reference>
<comment type="caution">
    <text evidence="2">The sequence shown here is derived from an EMBL/GenBank/DDBJ whole genome shotgun (WGS) entry which is preliminary data.</text>
</comment>
<dbReference type="InterPro" id="IPR011528">
    <property type="entry name" value="NERD"/>
</dbReference>
<proteinExistence type="predicted"/>
<dbReference type="AlphaFoldDB" id="A0A170YSL1"/>
<name>A0A170YSL1_9BACT</name>